<reference evidence="2 3" key="1">
    <citation type="submission" date="2024-02" db="EMBL/GenBank/DDBJ databases">
        <title>De novo assembly and annotation of 12 fungi associated with fruit tree decline syndrome in Ontario, Canada.</title>
        <authorList>
            <person name="Sulman M."/>
            <person name="Ellouze W."/>
            <person name="Ilyukhin E."/>
        </authorList>
    </citation>
    <scope>NUCLEOTIDE SEQUENCE [LARGE SCALE GENOMIC DNA]</scope>
    <source>
        <strain evidence="2 3">M42-189</strain>
    </source>
</reference>
<protein>
    <submittedName>
        <fullName evidence="2">Uncharacterized protein</fullName>
    </submittedName>
</protein>
<feature type="compositionally biased region" description="Basic and acidic residues" evidence="1">
    <location>
        <begin position="253"/>
        <end position="280"/>
    </location>
</feature>
<name>A0ABR3S3B3_9PLEO</name>
<keyword evidence="3" id="KW-1185">Reference proteome</keyword>
<proteinExistence type="predicted"/>
<accession>A0ABR3S3B3</accession>
<comment type="caution">
    <text evidence="2">The sequence shown here is derived from an EMBL/GenBank/DDBJ whole genome shotgun (WGS) entry which is preliminary data.</text>
</comment>
<evidence type="ECO:0000256" key="1">
    <source>
        <dbReference type="SAM" id="MobiDB-lite"/>
    </source>
</evidence>
<feature type="compositionally biased region" description="Low complexity" evidence="1">
    <location>
        <begin position="203"/>
        <end position="212"/>
    </location>
</feature>
<organism evidence="2 3">
    <name type="scientific">Paraconiothyrium brasiliense</name>
    <dbReference type="NCBI Taxonomy" id="300254"/>
    <lineage>
        <taxon>Eukaryota</taxon>
        <taxon>Fungi</taxon>
        <taxon>Dikarya</taxon>
        <taxon>Ascomycota</taxon>
        <taxon>Pezizomycotina</taxon>
        <taxon>Dothideomycetes</taxon>
        <taxon>Pleosporomycetidae</taxon>
        <taxon>Pleosporales</taxon>
        <taxon>Massarineae</taxon>
        <taxon>Didymosphaeriaceae</taxon>
        <taxon>Paraconiothyrium</taxon>
    </lineage>
</organism>
<feature type="compositionally biased region" description="Pro residues" evidence="1">
    <location>
        <begin position="213"/>
        <end position="222"/>
    </location>
</feature>
<dbReference type="EMBL" id="JAKJXO020000002">
    <property type="protein sequence ID" value="KAL1610799.1"/>
    <property type="molecule type" value="Genomic_DNA"/>
</dbReference>
<gene>
    <name evidence="2" type="ORF">SLS60_002470</name>
</gene>
<evidence type="ECO:0000313" key="3">
    <source>
        <dbReference type="Proteomes" id="UP001521785"/>
    </source>
</evidence>
<evidence type="ECO:0000313" key="2">
    <source>
        <dbReference type="EMBL" id="KAL1610799.1"/>
    </source>
</evidence>
<feature type="region of interest" description="Disordered" evidence="1">
    <location>
        <begin position="194"/>
        <end position="280"/>
    </location>
</feature>
<dbReference type="Proteomes" id="UP001521785">
    <property type="component" value="Unassembled WGS sequence"/>
</dbReference>
<sequence length="351" mass="39994">MASSPAPPTRQELEAWAQEAFPEDWALFKAEVDKIMKPVSLPYGYDPNYAAGPKPEYRDWERPTQLDATRLGMQSHMILIIGSFKRERPGKVNRLFIYMTPGKEFMKFGRQVFEGKLPRHESMLDREATMSNDVYMYPFWKMINQNDPNRRDGRLVKTVAVYFHLLRWLLPDFRGQHAMKADFEAAVKAYAQARRDRDRRRSVAPSAPLPQQAAPPPSPFAQPPISRAPVAAPIPSQVATTPANQAALPPSQVRRDGKGEKRGRAEDAGDQERAKRMKGAEDRVKELEERLNMVEQANTKQLKELRDENKQLKDENKQLKEELGSVKAENARKGDQLATIHSVLGDQYCAQ</sequence>